<dbReference type="GO" id="GO:0016787">
    <property type="term" value="F:hydrolase activity"/>
    <property type="evidence" value="ECO:0007669"/>
    <property type="project" value="UniProtKB-KW"/>
</dbReference>
<keyword evidence="2" id="KW-0378">Hydrolase</keyword>
<feature type="domain" description="Alpha/beta hydrolase fold-3" evidence="4">
    <location>
        <begin position="75"/>
        <end position="276"/>
    </location>
</feature>
<dbReference type="Pfam" id="PF07859">
    <property type="entry name" value="Abhydrolase_3"/>
    <property type="match status" value="1"/>
</dbReference>
<dbReference type="PROSITE" id="PS01174">
    <property type="entry name" value="LIPASE_GDXG_SER"/>
    <property type="match status" value="1"/>
</dbReference>
<evidence type="ECO:0000256" key="3">
    <source>
        <dbReference type="PROSITE-ProRule" id="PRU10038"/>
    </source>
</evidence>
<evidence type="ECO:0000259" key="4">
    <source>
        <dbReference type="Pfam" id="PF07859"/>
    </source>
</evidence>
<organism evidence="5 6">
    <name type="scientific">Acinetobacter gyllenbergii CIP 110306 = MTCC 11365</name>
    <dbReference type="NCBI Taxonomy" id="1217657"/>
    <lineage>
        <taxon>Bacteria</taxon>
        <taxon>Pseudomonadati</taxon>
        <taxon>Pseudomonadota</taxon>
        <taxon>Gammaproteobacteria</taxon>
        <taxon>Moraxellales</taxon>
        <taxon>Moraxellaceae</taxon>
        <taxon>Acinetobacter</taxon>
    </lineage>
</organism>
<dbReference type="InterPro" id="IPR050300">
    <property type="entry name" value="GDXG_lipolytic_enzyme"/>
</dbReference>
<protein>
    <recommendedName>
        <fullName evidence="4">Alpha/beta hydrolase fold-3 domain-containing protein</fullName>
    </recommendedName>
</protein>
<gene>
    <name evidence="5" type="ORF">F957_02263</name>
</gene>
<sequence>MVSLRAYTAITLFGWQKKLLLLHPNNTKLMRRIFEQGTSIVPIPNQLSFEHSHIENLPILSIHNQSTHKVKGRILFYIHGGGFVIGSPHSYRAYVGTLCKLAKAEFAYLPDYRLAPEHPYPAAVEDVLLAWQSLSDKFPAHEILLAGDSAGGNLALALSVILRDKQLNMPKKIYLQSPWLDLTLSSLSHARQDKRDPFLGTYFLERDFARHYAKDHLQNDPLLSPLYADFTGLPPLLVQVGSREVLLDDSREFAKRAKATNVSITLSIWTGMWHAWPQIPFVPESRNALIEAGKWLDQS</sequence>
<evidence type="ECO:0000256" key="2">
    <source>
        <dbReference type="ARBA" id="ARBA00022801"/>
    </source>
</evidence>
<evidence type="ECO:0000256" key="1">
    <source>
        <dbReference type="ARBA" id="ARBA00010515"/>
    </source>
</evidence>
<reference evidence="5 6" key="1">
    <citation type="submission" date="2013-06" db="EMBL/GenBank/DDBJ databases">
        <title>The Genome Sequence of Acinetobacter gyllenbergii CIP 110306.</title>
        <authorList>
            <consortium name="The Broad Institute Genome Sequencing Platform"/>
            <consortium name="The Broad Institute Genome Sequencing Center for Infectious Disease"/>
            <person name="Cerqueira G."/>
            <person name="Feldgarden M."/>
            <person name="Courvalin P."/>
            <person name="Perichon B."/>
            <person name="Grillot-Courvalin C."/>
            <person name="Clermont D."/>
            <person name="Rocha E."/>
            <person name="Yoon E.-J."/>
            <person name="Nemec A."/>
            <person name="Young S.K."/>
            <person name="Zeng Q."/>
            <person name="Gargeya S."/>
            <person name="Fitzgerald M."/>
            <person name="Abouelleil A."/>
            <person name="Alvarado L."/>
            <person name="Berlin A.M."/>
            <person name="Chapman S.B."/>
            <person name="Dewar J."/>
            <person name="Goldberg J."/>
            <person name="Griggs A."/>
            <person name="Gujja S."/>
            <person name="Hansen M."/>
            <person name="Howarth C."/>
            <person name="Imamovic A."/>
            <person name="Larimer J."/>
            <person name="McCowan C."/>
            <person name="Murphy C."/>
            <person name="Pearson M."/>
            <person name="Priest M."/>
            <person name="Roberts A."/>
            <person name="Saif S."/>
            <person name="Shea T."/>
            <person name="Sykes S."/>
            <person name="Wortman J."/>
            <person name="Nusbaum C."/>
            <person name="Birren B."/>
        </authorList>
    </citation>
    <scope>NUCLEOTIDE SEQUENCE [LARGE SCALE GENOMIC DNA]</scope>
    <source>
        <strain evidence="5 6">CIP 110306</strain>
    </source>
</reference>
<dbReference type="PANTHER" id="PTHR48081:SF8">
    <property type="entry name" value="ALPHA_BETA HYDROLASE FOLD-3 DOMAIN-CONTAINING PROTEIN-RELATED"/>
    <property type="match status" value="1"/>
</dbReference>
<dbReference type="SUPFAM" id="SSF53474">
    <property type="entry name" value="alpha/beta-Hydrolases"/>
    <property type="match status" value="1"/>
</dbReference>
<feature type="active site" evidence="3">
    <location>
        <position position="149"/>
    </location>
</feature>
<dbReference type="InterPro" id="IPR013094">
    <property type="entry name" value="AB_hydrolase_3"/>
</dbReference>
<dbReference type="InterPro" id="IPR029058">
    <property type="entry name" value="AB_hydrolase_fold"/>
</dbReference>
<dbReference type="Gene3D" id="3.40.50.1820">
    <property type="entry name" value="alpha/beta hydrolase"/>
    <property type="match status" value="1"/>
</dbReference>
<dbReference type="RefSeq" id="WP_016540583.1">
    <property type="nucleotide sequence ID" value="NZ_ASQH01000003.1"/>
</dbReference>
<dbReference type="AlphaFoldDB" id="A0A829HFX3"/>
<proteinExistence type="inferred from homology"/>
<name>A0A829HFX3_9GAMM</name>
<dbReference type="Proteomes" id="UP000014523">
    <property type="component" value="Unassembled WGS sequence"/>
</dbReference>
<dbReference type="InterPro" id="IPR033140">
    <property type="entry name" value="Lipase_GDXG_put_SER_AS"/>
</dbReference>
<dbReference type="PANTHER" id="PTHR48081">
    <property type="entry name" value="AB HYDROLASE SUPERFAMILY PROTEIN C4A8.06C"/>
    <property type="match status" value="1"/>
</dbReference>
<evidence type="ECO:0000313" key="6">
    <source>
        <dbReference type="Proteomes" id="UP000014523"/>
    </source>
</evidence>
<dbReference type="EMBL" id="ATGG01000017">
    <property type="protein sequence ID" value="EPF80190.1"/>
    <property type="molecule type" value="Genomic_DNA"/>
</dbReference>
<comment type="caution">
    <text evidence="5">The sequence shown here is derived from an EMBL/GenBank/DDBJ whole genome shotgun (WGS) entry which is preliminary data.</text>
</comment>
<evidence type="ECO:0000313" key="5">
    <source>
        <dbReference type="EMBL" id="EPF80190.1"/>
    </source>
</evidence>
<keyword evidence="6" id="KW-1185">Reference proteome</keyword>
<accession>A0A829HFX3</accession>
<comment type="similarity">
    <text evidence="1">Belongs to the 'GDXG' lipolytic enzyme family.</text>
</comment>